<dbReference type="AlphaFoldDB" id="F4WJQ8"/>
<gene>
    <name evidence="2" type="ORF">G5I_05940</name>
</gene>
<dbReference type="EMBL" id="GL888186">
    <property type="protein sequence ID" value="EGI65550.1"/>
    <property type="molecule type" value="Genomic_DNA"/>
</dbReference>
<feature type="region of interest" description="Disordered" evidence="1">
    <location>
        <begin position="240"/>
        <end position="267"/>
    </location>
</feature>
<accession>F4WJQ8</accession>
<evidence type="ECO:0000313" key="2">
    <source>
        <dbReference type="EMBL" id="EGI65550.1"/>
    </source>
</evidence>
<dbReference type="InParanoid" id="F4WJQ8"/>
<name>F4WJQ8_ACREC</name>
<keyword evidence="3" id="KW-1185">Reference proteome</keyword>
<protein>
    <submittedName>
        <fullName evidence="2">Uncharacterized protein</fullName>
    </submittedName>
</protein>
<proteinExistence type="predicted"/>
<organism evidence="3">
    <name type="scientific">Acromyrmex echinatior</name>
    <name type="common">Panamanian leafcutter ant</name>
    <name type="synonym">Acromyrmex octospinosus echinatior</name>
    <dbReference type="NCBI Taxonomy" id="103372"/>
    <lineage>
        <taxon>Eukaryota</taxon>
        <taxon>Metazoa</taxon>
        <taxon>Ecdysozoa</taxon>
        <taxon>Arthropoda</taxon>
        <taxon>Hexapoda</taxon>
        <taxon>Insecta</taxon>
        <taxon>Pterygota</taxon>
        <taxon>Neoptera</taxon>
        <taxon>Endopterygota</taxon>
        <taxon>Hymenoptera</taxon>
        <taxon>Apocrita</taxon>
        <taxon>Aculeata</taxon>
        <taxon>Formicoidea</taxon>
        <taxon>Formicidae</taxon>
        <taxon>Myrmicinae</taxon>
        <taxon>Acromyrmex</taxon>
    </lineage>
</organism>
<dbReference type="Proteomes" id="UP000007755">
    <property type="component" value="Unassembled WGS sequence"/>
</dbReference>
<evidence type="ECO:0000313" key="3">
    <source>
        <dbReference type="Proteomes" id="UP000007755"/>
    </source>
</evidence>
<sequence>MTHAHACACSLSALPQRPPLPPLANRLKTDSERFARASCRPLCPGNEYTRAVTLTGETTFEMKQFVENRRQAAFSVTNRGTNALYGVSESSVKAHFRVTLNNSCILNHRNNKQFEIELCRGIEESRNRGIASHEHDSHFPDERILHHPRATDIQVPIPFKIRLARAEWVSISQPRKDGLLLRRAGGSGVAARSVVEDTTSVRGPEWRERGWLTAGGEPPAFSLSLALSWFSGTYRSSGENPVVQGGVAGRKGRLTQPSKPPSRRTIQSKHAWFPSPRRFHPPLSLYRQHAVHPLVPLEEEGER</sequence>
<reference evidence="2" key="1">
    <citation type="submission" date="2011-02" db="EMBL/GenBank/DDBJ databases">
        <title>The genome of the leaf-cutting ant Acromyrmex echinatior suggests key adaptations to social evolution and fungus farming.</title>
        <authorList>
            <person name="Nygaard S."/>
            <person name="Zhang G."/>
        </authorList>
    </citation>
    <scope>NUCLEOTIDE SEQUENCE</scope>
</reference>
<evidence type="ECO:0000256" key="1">
    <source>
        <dbReference type="SAM" id="MobiDB-lite"/>
    </source>
</evidence>